<dbReference type="Proteomes" id="UP000034696">
    <property type="component" value="Unassembled WGS sequence"/>
</dbReference>
<evidence type="ECO:0000313" key="2">
    <source>
        <dbReference type="EMBL" id="KKU03706.1"/>
    </source>
</evidence>
<proteinExistence type="predicted"/>
<dbReference type="Gene3D" id="3.30.1330.100">
    <property type="entry name" value="CofE-like"/>
    <property type="match status" value="1"/>
</dbReference>
<accession>A0A0G1M641</accession>
<evidence type="ECO:0000313" key="3">
    <source>
        <dbReference type="Proteomes" id="UP000034696"/>
    </source>
</evidence>
<evidence type="ECO:0000259" key="1">
    <source>
        <dbReference type="Pfam" id="PF01996"/>
    </source>
</evidence>
<dbReference type="PANTHER" id="PTHR47917:SF1">
    <property type="entry name" value="COENZYME F420:L-GLUTAMATE LIGASE"/>
    <property type="match status" value="1"/>
</dbReference>
<reference evidence="2 3" key="1">
    <citation type="journal article" date="2015" name="Nature">
        <title>rRNA introns, odd ribosomes, and small enigmatic genomes across a large radiation of phyla.</title>
        <authorList>
            <person name="Brown C.T."/>
            <person name="Hug L.A."/>
            <person name="Thomas B.C."/>
            <person name="Sharon I."/>
            <person name="Castelle C.J."/>
            <person name="Singh A."/>
            <person name="Wilkins M.J."/>
            <person name="Williams K.H."/>
            <person name="Banfield J.F."/>
        </authorList>
    </citation>
    <scope>NUCLEOTIDE SEQUENCE [LARGE SCALE GENOMIC DNA]</scope>
</reference>
<protein>
    <recommendedName>
        <fullName evidence="1">Coenzyme F420:L-glutamate ligase-like domain-containing protein</fullName>
    </recommendedName>
</protein>
<dbReference type="EMBL" id="LCKT01000036">
    <property type="protein sequence ID" value="KKU03706.1"/>
    <property type="molecule type" value="Genomic_DNA"/>
</dbReference>
<feature type="domain" description="Coenzyme F420:L-glutamate ligase-like" evidence="1">
    <location>
        <begin position="6"/>
        <end position="204"/>
    </location>
</feature>
<name>A0A0G1M641_9BACT</name>
<dbReference type="PANTHER" id="PTHR47917">
    <property type="match status" value="1"/>
</dbReference>
<organism evidence="2 3">
    <name type="scientific">Candidatus Giovannonibacteria bacterium GW2011_GWA2_45_21</name>
    <dbReference type="NCBI Taxonomy" id="1618649"/>
    <lineage>
        <taxon>Bacteria</taxon>
        <taxon>Candidatus Giovannoniibacteriota</taxon>
    </lineage>
</organism>
<sequence>MKIKAIKTEKIRAREHEIFFILDKYVRRMPEDSVLAVTSKIISLCEGRVIKIGEVDKDELIKREAEFFLPRKLSRYKIIFAIKNGILAPSAGIDESNADGYYVLWPRDPQKTANEIRKYLKKKFRLKKVGVIITDSKTTPLRWGTSGVAIAHSGFAALKDYIGTSDVFGRKLKMTKANIMDALAASAVLVMGEGSEQTPLAIMEDMPFVKFQKRDPSASEIRELRISINDDLYAPMLKAVKWRKGGAK</sequence>
<dbReference type="GO" id="GO:0052618">
    <property type="term" value="F:coenzyme F420-0:L-glutamate ligase activity"/>
    <property type="evidence" value="ECO:0007669"/>
    <property type="project" value="TreeGrafter"/>
</dbReference>
<dbReference type="InterPro" id="IPR002847">
    <property type="entry name" value="F420-0_gamma-glut_ligase-dom"/>
</dbReference>
<gene>
    <name evidence="2" type="ORF">UX06_C0036G0007</name>
</gene>
<dbReference type="AlphaFoldDB" id="A0A0G1M641"/>
<dbReference type="SUPFAM" id="SSF144010">
    <property type="entry name" value="CofE-like"/>
    <property type="match status" value="1"/>
</dbReference>
<comment type="caution">
    <text evidence="2">The sequence shown here is derived from an EMBL/GenBank/DDBJ whole genome shotgun (WGS) entry which is preliminary data.</text>
</comment>
<dbReference type="Pfam" id="PF01996">
    <property type="entry name" value="F420_ligase"/>
    <property type="match status" value="1"/>
</dbReference>
<dbReference type="Gene3D" id="3.90.1660.10">
    <property type="entry name" value="CofE-like domain"/>
    <property type="match status" value="1"/>
</dbReference>